<accession>A0AAV2HEK0</accession>
<feature type="domain" description="PDZ" evidence="2">
    <location>
        <begin position="1"/>
        <end position="61"/>
    </location>
</feature>
<feature type="region of interest" description="Disordered" evidence="1">
    <location>
        <begin position="772"/>
        <end position="794"/>
    </location>
</feature>
<feature type="region of interest" description="Disordered" evidence="1">
    <location>
        <begin position="618"/>
        <end position="655"/>
    </location>
</feature>
<dbReference type="Gene3D" id="1.20.58.2220">
    <property type="entry name" value="Formin, FH2 domain"/>
    <property type="match status" value="1"/>
</dbReference>
<dbReference type="EMBL" id="CAXITT010000114">
    <property type="protein sequence ID" value="CAL1532337.1"/>
    <property type="molecule type" value="Genomic_DNA"/>
</dbReference>
<dbReference type="PROSITE" id="PS50106">
    <property type="entry name" value="PDZ"/>
    <property type="match status" value="3"/>
</dbReference>
<dbReference type="PROSITE" id="PS51444">
    <property type="entry name" value="FH2"/>
    <property type="match status" value="1"/>
</dbReference>
<feature type="region of interest" description="Disordered" evidence="1">
    <location>
        <begin position="264"/>
        <end position="283"/>
    </location>
</feature>
<feature type="compositionally biased region" description="Basic and acidic residues" evidence="1">
    <location>
        <begin position="852"/>
        <end position="863"/>
    </location>
</feature>
<organism evidence="4 5">
    <name type="scientific">Lymnaea stagnalis</name>
    <name type="common">Great pond snail</name>
    <name type="synonym">Helix stagnalis</name>
    <dbReference type="NCBI Taxonomy" id="6523"/>
    <lineage>
        <taxon>Eukaryota</taxon>
        <taxon>Metazoa</taxon>
        <taxon>Spiralia</taxon>
        <taxon>Lophotrochozoa</taxon>
        <taxon>Mollusca</taxon>
        <taxon>Gastropoda</taxon>
        <taxon>Heterobranchia</taxon>
        <taxon>Euthyneura</taxon>
        <taxon>Panpulmonata</taxon>
        <taxon>Hygrophila</taxon>
        <taxon>Lymnaeoidea</taxon>
        <taxon>Lymnaeidae</taxon>
        <taxon>Lymnaea</taxon>
    </lineage>
</organism>
<dbReference type="Gene3D" id="1.20.1160.20">
    <property type="match status" value="3"/>
</dbReference>
<dbReference type="PANTHER" id="PTHR45725">
    <property type="entry name" value="FORMIN HOMOLOGY 2 FAMILY MEMBER"/>
    <property type="match status" value="1"/>
</dbReference>
<feature type="domain" description="PDZ" evidence="2">
    <location>
        <begin position="287"/>
        <end position="364"/>
    </location>
</feature>
<dbReference type="PANTHER" id="PTHR45725:SF3">
    <property type="entry name" value="DELPHILIN"/>
    <property type="match status" value="1"/>
</dbReference>
<dbReference type="Proteomes" id="UP001497497">
    <property type="component" value="Unassembled WGS sequence"/>
</dbReference>
<feature type="region of interest" description="Disordered" evidence="1">
    <location>
        <begin position="839"/>
        <end position="887"/>
    </location>
</feature>
<dbReference type="Pfam" id="PF02181">
    <property type="entry name" value="FH2"/>
    <property type="match status" value="1"/>
</dbReference>
<proteinExistence type="predicted"/>
<feature type="compositionally biased region" description="Pro residues" evidence="1">
    <location>
        <begin position="868"/>
        <end position="879"/>
    </location>
</feature>
<dbReference type="SMART" id="SM00228">
    <property type="entry name" value="PDZ"/>
    <property type="match status" value="3"/>
</dbReference>
<sequence length="1262" mass="141639">MPLKLFNKWPRLYGFEICGQGPSYVISVEKGSLAFRAGLMPGDQLLEVGGQDVTTLSVDEIRLMSKSISKQPPELEVVSCLQTIVIKPDPVAGYGFSVLNEKPVIIGSVSFGGPAFQSGLRAGDIILEVNGKSPVRFEKLQSALSQRSGVLNLLTIPIGRSSNMVQMDKNLSQINAPDTRFYRAKDLHNKLESLLGGDYKRKIAVVSALKRYAEDRDITILCKTLNKVLWSDESRNIITTIRLLIPPTQRLHFDSLINKTKYQMTSSDKSSHKSHSITNHPKGKKKLIQVVREGGSFGFVIKSSSPAYIESIDPGGAAEKAGLRVGDFMIKLNNIDIRKCDHDKMVHMLQESGSAPTLEILRCSDYGSIKSASTLSSSSCSSHDSTDDIFFNETITNSNGDTFLDKAAFLLTPKERSSLKKALKQYHINKDITELFDNLSILLETPSKKTLWQFVIAQLPPPHQEFVSHRVDAFEIFSLGAENVPQVLDLHGFPSPFLQQVDDLLTYTERIKFLNSLKTYSTDYELSPLLKNLELILDTPSKKTLWQLVMPMLTPDDQDLVDGKMGQDWTKVDDELSSIGSPGNEAWDKNGDYIERPLADGWRDEKLVTGINSDEEIVYGNGKIQGDQPEPFSSDDDEENDSTEESGSLHSKWSLPKGLSNSQGIWYNESLLRELGETKRAVEEIRQALIVQGKTKDNDAVSDSDLKRYVTVIPVNLPVPEKDLQMNNGQIHNDGAMANKVSAARPQLHTSHKGLELFKGSFEENILTDSHINYSSDSSSDVEEESSPSKIDGPFMNPIFASSHTALNALPSSTSAVKKPAKKLEFGLKSIRIGNQSWKNEETQDAKNIVKQKQEPENEKEFRNSSIYPPPVPPPPPLLPSASKDLEDNSNKMSVKRINWEKLDNKSVQNTIWEKLNDHDLPEVIRFLELETQFSTKPTYQRDKKKRKEILIMDSKKAYNISILLGHLKMPVTDIRKALYSVDEKILSPELLGQLLAFVPDETEISKYKMYAGDKSLLTKPDQFAYQMSLVGNYEERLRGLLFKANFNEKCHELKQNLNVLKDASLELRSSKKLACLLEIILAMGNYMNKGNSRVGEAAGFRITFLKQLETTKTSDNKSSFLHFLADAAYNKFPQVLSFGDEISTVEKAAKVSIDVLVQDIQELGKSLKDTTEFLKNMSVEAIEESEDHFREVFGKFLVDATHCIESIKQLHQDTMAEFSATISYFGEDPSSMNTEDFFEIFTSFIHNFEKAHSHNIMFKKR</sequence>
<keyword evidence="5" id="KW-1185">Reference proteome</keyword>
<evidence type="ECO:0008006" key="6">
    <source>
        <dbReference type="Google" id="ProtNLM"/>
    </source>
</evidence>
<evidence type="ECO:0000313" key="4">
    <source>
        <dbReference type="EMBL" id="CAL1532337.1"/>
    </source>
</evidence>
<dbReference type="SUPFAM" id="SSF50156">
    <property type="entry name" value="PDZ domain-like"/>
    <property type="match status" value="3"/>
</dbReference>
<feature type="domain" description="PDZ" evidence="2">
    <location>
        <begin position="83"/>
        <end position="162"/>
    </location>
</feature>
<dbReference type="InterPro" id="IPR051425">
    <property type="entry name" value="Formin_Homology"/>
</dbReference>
<dbReference type="InterPro" id="IPR001478">
    <property type="entry name" value="PDZ"/>
</dbReference>
<dbReference type="SUPFAM" id="SSF101447">
    <property type="entry name" value="Formin homology 2 domain (FH2 domain)"/>
    <property type="match status" value="1"/>
</dbReference>
<dbReference type="InterPro" id="IPR015425">
    <property type="entry name" value="FH2_Formin"/>
</dbReference>
<name>A0AAV2HEK0_LYMST</name>
<evidence type="ECO:0000259" key="3">
    <source>
        <dbReference type="PROSITE" id="PS51444"/>
    </source>
</evidence>
<dbReference type="InterPro" id="IPR042201">
    <property type="entry name" value="FH2_Formin_sf"/>
</dbReference>
<dbReference type="AlphaFoldDB" id="A0AAV2HEK0"/>
<reference evidence="4 5" key="1">
    <citation type="submission" date="2024-04" db="EMBL/GenBank/DDBJ databases">
        <authorList>
            <consortium name="Genoscope - CEA"/>
            <person name="William W."/>
        </authorList>
    </citation>
    <scope>NUCLEOTIDE SEQUENCE [LARGE SCALE GENOMIC DNA]</scope>
</reference>
<dbReference type="InterPro" id="IPR036034">
    <property type="entry name" value="PDZ_sf"/>
</dbReference>
<feature type="compositionally biased region" description="Acidic residues" evidence="1">
    <location>
        <begin position="633"/>
        <end position="644"/>
    </location>
</feature>
<evidence type="ECO:0000259" key="2">
    <source>
        <dbReference type="PROSITE" id="PS50106"/>
    </source>
</evidence>
<dbReference type="Gene3D" id="2.30.42.10">
    <property type="match status" value="3"/>
</dbReference>
<dbReference type="CDD" id="cd06744">
    <property type="entry name" value="PDZ2_L-delphilin-like"/>
    <property type="match status" value="1"/>
</dbReference>
<evidence type="ECO:0000313" key="5">
    <source>
        <dbReference type="Proteomes" id="UP001497497"/>
    </source>
</evidence>
<comment type="caution">
    <text evidence="4">The sequence shown here is derived from an EMBL/GenBank/DDBJ whole genome shotgun (WGS) entry which is preliminary data.</text>
</comment>
<feature type="domain" description="FH2" evidence="3">
    <location>
        <begin position="885"/>
        <end position="1262"/>
    </location>
</feature>
<evidence type="ECO:0000256" key="1">
    <source>
        <dbReference type="SAM" id="MobiDB-lite"/>
    </source>
</evidence>
<dbReference type="SMART" id="SM00498">
    <property type="entry name" value="FH2"/>
    <property type="match status" value="1"/>
</dbReference>
<dbReference type="CDD" id="cd00136">
    <property type="entry name" value="PDZ_canonical"/>
    <property type="match status" value="1"/>
</dbReference>
<dbReference type="Pfam" id="PF00595">
    <property type="entry name" value="PDZ"/>
    <property type="match status" value="3"/>
</dbReference>
<protein>
    <recommendedName>
        <fullName evidence="6">Delphilin</fullName>
    </recommendedName>
</protein>
<gene>
    <name evidence="4" type="ORF">GSLYS_00006416001</name>
</gene>